<evidence type="ECO:0000256" key="1">
    <source>
        <dbReference type="SAM" id="SignalP"/>
    </source>
</evidence>
<dbReference type="PROSITE" id="PS51257">
    <property type="entry name" value="PROKAR_LIPOPROTEIN"/>
    <property type="match status" value="1"/>
</dbReference>
<keyword evidence="1" id="KW-0732">Signal</keyword>
<protein>
    <submittedName>
        <fullName evidence="2">Uncharacterized protein</fullName>
    </submittedName>
</protein>
<reference evidence="2" key="1">
    <citation type="submission" date="2024-06" db="EMBL/GenBank/DDBJ databases">
        <title>Mesorhizobium karijinii sp. nov., a symbiont of the iconic Swainsona formosa from arid Australia.</title>
        <authorList>
            <person name="Hill Y.J."/>
            <person name="Watkin E.L.J."/>
            <person name="O'Hara G.W."/>
            <person name="Terpolilli J."/>
            <person name="Tye M.L."/>
            <person name="Kohlmeier M.G."/>
        </authorList>
    </citation>
    <scope>NUCLEOTIDE SEQUENCE</scope>
    <source>
        <strain evidence="2">WSM2240</strain>
    </source>
</reference>
<gene>
    <name evidence="2" type="ORF">ABVK50_18975</name>
</gene>
<name>A0AAU8CKX5_9HYPH</name>
<sequence>MKTLLASIFVLALACPSFANQCPSLVKQIDEKLQSAQLSDADKAKVTELRNKGEEQHAAGDHAASEASLNEALAMLD</sequence>
<dbReference type="AlphaFoldDB" id="A0AAU8CKX5"/>
<dbReference type="RefSeq" id="WP_353645095.1">
    <property type="nucleotide sequence ID" value="NZ_CP159253.1"/>
</dbReference>
<organism evidence="2">
    <name type="scientific">Mesorhizobium sp. WSM2240</name>
    <dbReference type="NCBI Taxonomy" id="3228851"/>
    <lineage>
        <taxon>Bacteria</taxon>
        <taxon>Pseudomonadati</taxon>
        <taxon>Pseudomonadota</taxon>
        <taxon>Alphaproteobacteria</taxon>
        <taxon>Hyphomicrobiales</taxon>
        <taxon>Phyllobacteriaceae</taxon>
        <taxon>Mesorhizobium</taxon>
    </lineage>
</organism>
<accession>A0AAU8CKX5</accession>
<proteinExistence type="predicted"/>
<feature type="signal peptide" evidence="1">
    <location>
        <begin position="1"/>
        <end position="19"/>
    </location>
</feature>
<feature type="chain" id="PRO_5043627640" evidence="1">
    <location>
        <begin position="20"/>
        <end position="77"/>
    </location>
</feature>
<dbReference type="EMBL" id="CP159253">
    <property type="protein sequence ID" value="XCG47352.1"/>
    <property type="molecule type" value="Genomic_DNA"/>
</dbReference>
<evidence type="ECO:0000313" key="2">
    <source>
        <dbReference type="EMBL" id="XCG47352.1"/>
    </source>
</evidence>